<accession>A0A497ZR78</accession>
<keyword evidence="2" id="KW-0472">Membrane</keyword>
<evidence type="ECO:0000256" key="1">
    <source>
        <dbReference type="ARBA" id="ARBA00003787"/>
    </source>
</evidence>
<keyword evidence="2" id="KW-1133">Transmembrane helix</keyword>
<reference evidence="4 5" key="1">
    <citation type="submission" date="2018-10" db="EMBL/GenBank/DDBJ databases">
        <title>Genomic Encyclopedia of Archaeal and Bacterial Type Strains, Phase II (KMG-II): from individual species to whole genera.</title>
        <authorList>
            <person name="Goeker M."/>
        </authorList>
    </citation>
    <scope>NUCLEOTIDE SEQUENCE [LARGE SCALE GENOMIC DNA]</scope>
    <source>
        <strain evidence="4 5">DSM 29317</strain>
    </source>
</reference>
<feature type="transmembrane region" description="Helical" evidence="2">
    <location>
        <begin position="358"/>
        <end position="380"/>
    </location>
</feature>
<dbReference type="GO" id="GO:0043190">
    <property type="term" value="C:ATP-binding cassette (ABC) transporter complex"/>
    <property type="evidence" value="ECO:0007669"/>
    <property type="project" value="InterPro"/>
</dbReference>
<dbReference type="InterPro" id="IPR002645">
    <property type="entry name" value="STAS_dom"/>
</dbReference>
<dbReference type="NCBIfam" id="TIGR00056">
    <property type="entry name" value="MlaE family lipid ABC transporter permease subunit"/>
    <property type="match status" value="1"/>
</dbReference>
<dbReference type="STRING" id="981384.GCA_000192475_02228"/>
<dbReference type="AlphaFoldDB" id="A0A497ZR78"/>
<protein>
    <submittedName>
        <fullName evidence="4">Phospholipid/cholesterol/gamma-HCH transport system permease protein</fullName>
    </submittedName>
</protein>
<comment type="function">
    <text evidence="1">Could be part of an ABC transporter complex.</text>
</comment>
<organism evidence="4 5">
    <name type="scientific">Ruegeria conchae</name>
    <dbReference type="NCBI Taxonomy" id="981384"/>
    <lineage>
        <taxon>Bacteria</taxon>
        <taxon>Pseudomonadati</taxon>
        <taxon>Pseudomonadota</taxon>
        <taxon>Alphaproteobacteria</taxon>
        <taxon>Rhodobacterales</taxon>
        <taxon>Roseobacteraceae</taxon>
        <taxon>Ruegeria</taxon>
    </lineage>
</organism>
<gene>
    <name evidence="4" type="ORF">CLV75_2632</name>
</gene>
<evidence type="ECO:0000313" key="4">
    <source>
        <dbReference type="EMBL" id="RLK07506.1"/>
    </source>
</evidence>
<sequence length="423" mass="45522">MTGFDQLHCFFSNLRPEFHCRTLAMREGKILACLNKSIAGPKCLPSHTAMTRPTINSETSATGVCIRISGDLRTQSLDRVEGDFATLMPNGQDATIDMSQVESLDTGGAWLVANLVRRMSSNGAQVRLEGVAPAHSSLIETVSHNLPDAAGEELPPQGFVNWVARVGQRTFGAWQDTLSIVGFLGLTLHRLVRTLIMPWRLRRAALFSQMEQVGFKALPIVSLMGFLIGVVLAFQGATQLKQFGAEIFVVELISISILRELGILLTAIIVAGRSGSAFTASIGSMKVQEEIDAMRTLGLDPIEVLVIPRVVALLIMLPILGFVADMAGLIGGALMSWIDLGVSPGMFLTRLKENTGVAQLAVGMIKAPFFALVIGVIACWQAMQVKGSSESVGQRTTASVVQSIFMVIAIDALFSIFFSEMGI</sequence>
<name>A0A497ZR78_9RHOB</name>
<feature type="transmembrane region" description="Helical" evidence="2">
    <location>
        <begin position="310"/>
        <end position="338"/>
    </location>
</feature>
<dbReference type="PANTHER" id="PTHR30188:SF3">
    <property type="entry name" value="ABC TRANSPORTER PERMEASE"/>
    <property type="match status" value="1"/>
</dbReference>
<dbReference type="InterPro" id="IPR036513">
    <property type="entry name" value="STAS_dom_sf"/>
</dbReference>
<dbReference type="SUPFAM" id="SSF52091">
    <property type="entry name" value="SpoIIaa-like"/>
    <property type="match status" value="1"/>
</dbReference>
<dbReference type="Pfam" id="PF13466">
    <property type="entry name" value="STAS_2"/>
    <property type="match status" value="1"/>
</dbReference>
<dbReference type="Gene3D" id="3.30.750.24">
    <property type="entry name" value="STAS domain"/>
    <property type="match status" value="1"/>
</dbReference>
<keyword evidence="5" id="KW-1185">Reference proteome</keyword>
<feature type="transmembrane region" description="Helical" evidence="2">
    <location>
        <begin position="400"/>
        <end position="418"/>
    </location>
</feature>
<proteinExistence type="predicted"/>
<keyword evidence="2" id="KW-0812">Transmembrane</keyword>
<feature type="transmembrane region" description="Helical" evidence="2">
    <location>
        <begin position="213"/>
        <end position="235"/>
    </location>
</feature>
<dbReference type="PROSITE" id="PS50801">
    <property type="entry name" value="STAS"/>
    <property type="match status" value="1"/>
</dbReference>
<feature type="transmembrane region" description="Helical" evidence="2">
    <location>
        <begin position="247"/>
        <end position="271"/>
    </location>
</feature>
<dbReference type="InterPro" id="IPR058548">
    <property type="entry name" value="MlaB-like_STAS"/>
</dbReference>
<evidence type="ECO:0000256" key="2">
    <source>
        <dbReference type="SAM" id="Phobius"/>
    </source>
</evidence>
<feature type="transmembrane region" description="Helical" evidence="2">
    <location>
        <begin position="173"/>
        <end position="192"/>
    </location>
</feature>
<evidence type="ECO:0000259" key="3">
    <source>
        <dbReference type="PROSITE" id="PS50801"/>
    </source>
</evidence>
<comment type="caution">
    <text evidence="4">The sequence shown here is derived from an EMBL/GenBank/DDBJ whole genome shotgun (WGS) entry which is preliminary data.</text>
</comment>
<dbReference type="InterPro" id="IPR030802">
    <property type="entry name" value="Permease_MalE"/>
</dbReference>
<dbReference type="Pfam" id="PF02405">
    <property type="entry name" value="MlaE"/>
    <property type="match status" value="1"/>
</dbReference>
<evidence type="ECO:0000313" key="5">
    <source>
        <dbReference type="Proteomes" id="UP000271700"/>
    </source>
</evidence>
<dbReference type="Proteomes" id="UP000271700">
    <property type="component" value="Unassembled WGS sequence"/>
</dbReference>
<dbReference type="EMBL" id="RCCT01000003">
    <property type="protein sequence ID" value="RLK07506.1"/>
    <property type="molecule type" value="Genomic_DNA"/>
</dbReference>
<feature type="domain" description="STAS" evidence="3">
    <location>
        <begin position="66"/>
        <end position="142"/>
    </location>
</feature>
<dbReference type="PANTHER" id="PTHR30188">
    <property type="entry name" value="ABC TRANSPORTER PERMEASE PROTEIN-RELATED"/>
    <property type="match status" value="1"/>
</dbReference>
<dbReference type="GO" id="GO:0005548">
    <property type="term" value="F:phospholipid transporter activity"/>
    <property type="evidence" value="ECO:0007669"/>
    <property type="project" value="TreeGrafter"/>
</dbReference>
<dbReference type="InterPro" id="IPR003453">
    <property type="entry name" value="ABC_MlaE_roteobac"/>
</dbReference>